<keyword evidence="9 12" id="KW-1133">Transmembrane helix</keyword>
<dbReference type="EMBL" id="DS469664">
    <property type="protein sequence ID" value="EDO36671.1"/>
    <property type="molecule type" value="Genomic_DNA"/>
</dbReference>
<dbReference type="PANTHER" id="PTHR12640:SF0">
    <property type="entry name" value="DOLICHYL-DIPHOSPHOOLIGOSACCHARIDE--PROTEIN GLYCOSYLTRANSFERASE SUBUNIT 2"/>
    <property type="match status" value="1"/>
</dbReference>
<name>A7SI16_NEMVE</name>
<protein>
    <recommendedName>
        <fullName evidence="5 12">Dolichyl-diphosphooligosaccharide--protein glycosyltransferase subunit 2</fullName>
    </recommendedName>
    <alternativeName>
        <fullName evidence="12">Ribophorin-2</fullName>
    </alternativeName>
</protein>
<dbReference type="InterPro" id="IPR056790">
    <property type="entry name" value="Ribophorin_II_C"/>
</dbReference>
<keyword evidence="7 12" id="KW-0732">Signal</keyword>
<evidence type="ECO:0000256" key="5">
    <source>
        <dbReference type="ARBA" id="ARBA00017612"/>
    </source>
</evidence>
<dbReference type="OrthoDB" id="432292at2759"/>
<dbReference type="eggNOG" id="KOG2447">
    <property type="taxonomic scope" value="Eukaryota"/>
</dbReference>
<dbReference type="PANTHER" id="PTHR12640">
    <property type="entry name" value="RIBOPHORIN II"/>
    <property type="match status" value="1"/>
</dbReference>
<feature type="signal peptide" evidence="12">
    <location>
        <begin position="1"/>
        <end position="19"/>
    </location>
</feature>
<dbReference type="InterPro" id="IPR055375">
    <property type="entry name" value="Ribophorin_II_2nd"/>
</dbReference>
<comment type="pathway">
    <text evidence="3 12">Protein modification; protein glycosylation.</text>
</comment>
<dbReference type="Pfam" id="PF25147">
    <property type="entry name" value="Ribophorin_II_C"/>
    <property type="match status" value="1"/>
</dbReference>
<evidence type="ECO:0000256" key="11">
    <source>
        <dbReference type="ARBA" id="ARBA00046750"/>
    </source>
</evidence>
<feature type="transmembrane region" description="Helical" evidence="12">
    <location>
        <begin position="561"/>
        <end position="581"/>
    </location>
</feature>
<evidence type="ECO:0000256" key="10">
    <source>
        <dbReference type="ARBA" id="ARBA00023136"/>
    </source>
</evidence>
<evidence type="ECO:0000259" key="13">
    <source>
        <dbReference type="Pfam" id="PF05817"/>
    </source>
</evidence>
<feature type="chain" id="PRO_5019615518" description="Dolichyl-diphosphooligosaccharide--protein glycosyltransferase subunit 2" evidence="12">
    <location>
        <begin position="20"/>
        <end position="652"/>
    </location>
</feature>
<proteinExistence type="inferred from homology"/>
<dbReference type="Proteomes" id="UP000001593">
    <property type="component" value="Unassembled WGS sequence"/>
</dbReference>
<dbReference type="InParanoid" id="A7SI16"/>
<dbReference type="InterPro" id="IPR055374">
    <property type="entry name" value="Ribophorin_II_3rd"/>
</dbReference>
<keyword evidence="6 12" id="KW-0812">Transmembrane</keyword>
<dbReference type="KEGG" id="nve:5508119"/>
<feature type="domain" description="Ribophorin II second" evidence="15">
    <location>
        <begin position="270"/>
        <end position="389"/>
    </location>
</feature>
<dbReference type="GO" id="GO:0006487">
    <property type="term" value="P:protein N-linked glycosylation"/>
    <property type="evidence" value="ECO:0000318"/>
    <property type="project" value="GO_Central"/>
</dbReference>
<feature type="domain" description="Ribophorin II N-terminal" evidence="13">
    <location>
        <begin position="26"/>
        <end position="262"/>
    </location>
</feature>
<evidence type="ECO:0000256" key="6">
    <source>
        <dbReference type="ARBA" id="ARBA00022692"/>
    </source>
</evidence>
<comment type="function">
    <text evidence="1 12">Subunit of the oligosaccharyl transferase (OST) complex that catalyzes the initial transfer of a defined glycan (Glc(3)Man(9)GlcNAc(2) in eukaryotes) from the lipid carrier dolichol-pyrophosphate to an asparagine residue within an Asn-X-Ser/Thr consensus motif in nascent polypeptide chains, the first step in protein N-glycosylation. N-glycosylation occurs cotranslationally and the complex associates with the Sec61 complex at the channel-forming translocon complex that mediates protein translocation across the endoplasmic reticulum (ER). All subunits are required for a maximal enzyme activity.</text>
</comment>
<feature type="domain" description="Ribophorin II C-terminal" evidence="16">
    <location>
        <begin position="551"/>
        <end position="649"/>
    </location>
</feature>
<dbReference type="Pfam" id="PF23860">
    <property type="entry name" value="Ribophorin_II_3rd"/>
    <property type="match status" value="1"/>
</dbReference>
<gene>
    <name evidence="17" type="ORF">NEMVEDRAFT_v1g245416</name>
</gene>
<dbReference type="HOGENOM" id="CLU_017104_0_0_1"/>
<evidence type="ECO:0000256" key="4">
    <source>
        <dbReference type="ARBA" id="ARBA00009038"/>
    </source>
</evidence>
<dbReference type="AlphaFoldDB" id="A7SI16"/>
<dbReference type="InterPro" id="IPR008814">
    <property type="entry name" value="Swp1"/>
</dbReference>
<dbReference type="GO" id="GO:0008250">
    <property type="term" value="C:oligosaccharyltransferase complex"/>
    <property type="evidence" value="ECO:0000318"/>
    <property type="project" value="GO_Central"/>
</dbReference>
<reference evidence="17 18" key="1">
    <citation type="journal article" date="2007" name="Science">
        <title>Sea anemone genome reveals ancestral eumetazoan gene repertoire and genomic organization.</title>
        <authorList>
            <person name="Putnam N.H."/>
            <person name="Srivastava M."/>
            <person name="Hellsten U."/>
            <person name="Dirks B."/>
            <person name="Chapman J."/>
            <person name="Salamov A."/>
            <person name="Terry A."/>
            <person name="Shapiro H."/>
            <person name="Lindquist E."/>
            <person name="Kapitonov V.V."/>
            <person name="Jurka J."/>
            <person name="Genikhovich G."/>
            <person name="Grigoriev I.V."/>
            <person name="Lucas S.M."/>
            <person name="Steele R.E."/>
            <person name="Finnerty J.R."/>
            <person name="Technau U."/>
            <person name="Martindale M.Q."/>
            <person name="Rokhsar D.S."/>
        </authorList>
    </citation>
    <scope>NUCLEOTIDE SEQUENCE [LARGE SCALE GENOMIC DNA]</scope>
    <source>
        <strain evidence="18">CH2 X CH6</strain>
    </source>
</reference>
<dbReference type="PhylomeDB" id="A7SI16"/>
<sequence>MAARGVCLVLLALFGCSLAAKPASVLSVAEQARLRQTFQEAAPFRDLETAHYALKGLKFFKAPMPPNQNVCKFVEDNVDRSSILSVYHASSIIKVLGNCQLNLKDAEQMLADSIQEGAPTSTIFYAVSSLSNLGLKIDSAAVLKAVRAASSSDEDSVSSAIFAMNIAIQLPKGADINFIVDMVEDTVAQADEIDNTYLQFDGGLVPTAEVVTGAYKLGEYVKRTPTISEEQLVKFANYILSRKHVQEVKDCFFLLRSLNVLSNNEFHVPVVMQVYGSPLISNDNTVFKVRVTNVMDKALGKMTVTAVSAVDSEGTSILSNQNFKDGSEDDYIVLKADLGNSYFAAHSYELDFMSFKPSPGIYTLTVNVKPQKADPRLIGTSGAELKVKVVTKVSIDQVELSIIDKEHSHVVKSLKADFPTSVDKVLEADFHQRVVMKFAIKSTSDGELMTPHQAFVRLTNKKTKQEIFFVPEPDSSKMFKFDLDVGATAKDSFGSLSGKYSMDLIVGDAVIENPFEWNVGSIALTFADEPAKSKKEKQKMYAPKPQIDHMFNKPEKRPPQVVSNAFTALIFLPLLVMIVVWMKLGVNVSNFQFSLGAILFHVGLGAIFVLYYLFWIKLNMFTTLQLLTVIGGLTFLGGNSLLSSIAARRAKR</sequence>
<evidence type="ECO:0000256" key="9">
    <source>
        <dbReference type="ARBA" id="ARBA00022989"/>
    </source>
</evidence>
<dbReference type="UniPathway" id="UPA00378"/>
<feature type="transmembrane region" description="Helical" evidence="12">
    <location>
        <begin position="626"/>
        <end position="647"/>
    </location>
</feature>
<evidence type="ECO:0000256" key="12">
    <source>
        <dbReference type="RuleBase" id="RU366029"/>
    </source>
</evidence>
<comment type="similarity">
    <text evidence="4 12">Belongs to the SWP1 family.</text>
</comment>
<comment type="subcellular location">
    <subcellularLocation>
        <location evidence="2 12">Endoplasmic reticulum membrane</location>
        <topology evidence="2 12">Multi-pass membrane protein</topology>
    </subcellularLocation>
</comment>
<dbReference type="STRING" id="45351.A7SI16"/>
<keyword evidence="18" id="KW-1185">Reference proteome</keyword>
<keyword evidence="10 12" id="KW-0472">Membrane</keyword>
<feature type="domain" description="Ribophorin II third" evidence="14">
    <location>
        <begin position="397"/>
        <end position="524"/>
    </location>
</feature>
<evidence type="ECO:0000256" key="3">
    <source>
        <dbReference type="ARBA" id="ARBA00004922"/>
    </source>
</evidence>
<dbReference type="OMA" id="QEHETIY"/>
<organism evidence="17 18">
    <name type="scientific">Nematostella vectensis</name>
    <name type="common">Starlet sea anemone</name>
    <dbReference type="NCBI Taxonomy" id="45351"/>
    <lineage>
        <taxon>Eukaryota</taxon>
        <taxon>Metazoa</taxon>
        <taxon>Cnidaria</taxon>
        <taxon>Anthozoa</taxon>
        <taxon>Hexacorallia</taxon>
        <taxon>Actiniaria</taxon>
        <taxon>Edwardsiidae</taxon>
        <taxon>Nematostella</taxon>
    </lineage>
</organism>
<evidence type="ECO:0000256" key="8">
    <source>
        <dbReference type="ARBA" id="ARBA00022824"/>
    </source>
</evidence>
<evidence type="ECO:0000313" key="17">
    <source>
        <dbReference type="EMBL" id="EDO36671.1"/>
    </source>
</evidence>
<evidence type="ECO:0000256" key="1">
    <source>
        <dbReference type="ARBA" id="ARBA00002791"/>
    </source>
</evidence>
<evidence type="ECO:0000259" key="14">
    <source>
        <dbReference type="Pfam" id="PF23860"/>
    </source>
</evidence>
<evidence type="ECO:0000313" key="18">
    <source>
        <dbReference type="Proteomes" id="UP000001593"/>
    </source>
</evidence>
<dbReference type="Pfam" id="PF05817">
    <property type="entry name" value="Ribophorin_II"/>
    <property type="match status" value="1"/>
</dbReference>
<dbReference type="PROSITE" id="PS51257">
    <property type="entry name" value="PROKAR_LIPOPROTEIN"/>
    <property type="match status" value="1"/>
</dbReference>
<feature type="transmembrane region" description="Helical" evidence="12">
    <location>
        <begin position="593"/>
        <end position="614"/>
    </location>
</feature>
<keyword evidence="8 12" id="KW-0256">Endoplasmic reticulum</keyword>
<dbReference type="InterPro" id="IPR055373">
    <property type="entry name" value="Ribophorin_II_N"/>
</dbReference>
<evidence type="ECO:0000256" key="2">
    <source>
        <dbReference type="ARBA" id="ARBA00004477"/>
    </source>
</evidence>
<dbReference type="Pfam" id="PF23861">
    <property type="entry name" value="Ribophorin_II_2nd"/>
    <property type="match status" value="1"/>
</dbReference>
<accession>A7SI16</accession>
<evidence type="ECO:0000259" key="15">
    <source>
        <dbReference type="Pfam" id="PF23861"/>
    </source>
</evidence>
<evidence type="ECO:0000256" key="7">
    <source>
        <dbReference type="ARBA" id="ARBA00022729"/>
    </source>
</evidence>
<comment type="subunit">
    <text evidence="11">Component of the oligosaccharyltransferase (OST) complex. OST exists in two different complex forms which contain common core subunits RPN1, RPN2, OST48, OST4, DAD1 and TMEM258, either STT3A or STT3B as catalytic subunits, and form-specific accessory subunits. STT3A complex assembly occurs through the formation of 3 subcomplexes. Subcomplex 1 contains RPN1 and TMEM258, subcomplex 2 contains the STT3A-specific subunits STT3A, DC2/OSTC, and KCP2 as well as the core subunit OST4, and subcomplex 3 contains RPN2, DAD1, and OST48. The STT3A complex can form stable complexes with the Sec61 complex or with both the Sec61 and TRAP complexes. Interacts with DDI2. Interacts with TMEM35A/NACHO.</text>
</comment>
<evidence type="ECO:0000259" key="16">
    <source>
        <dbReference type="Pfam" id="PF25147"/>
    </source>
</evidence>